<evidence type="ECO:0000313" key="6">
    <source>
        <dbReference type="EMBL" id="MBB3189839.1"/>
    </source>
</evidence>
<organism evidence="6 7">
    <name type="scientific">Halomonas cerina</name>
    <dbReference type="NCBI Taxonomy" id="447424"/>
    <lineage>
        <taxon>Bacteria</taxon>
        <taxon>Pseudomonadati</taxon>
        <taxon>Pseudomonadota</taxon>
        <taxon>Gammaproteobacteria</taxon>
        <taxon>Oceanospirillales</taxon>
        <taxon>Halomonadaceae</taxon>
        <taxon>Halomonas</taxon>
    </lineage>
</organism>
<dbReference type="InterPro" id="IPR015421">
    <property type="entry name" value="PyrdxlP-dep_Trfase_major"/>
</dbReference>
<dbReference type="Proteomes" id="UP000547614">
    <property type="component" value="Unassembled WGS sequence"/>
</dbReference>
<dbReference type="InterPro" id="IPR015424">
    <property type="entry name" value="PyrdxlP-dep_Trfase"/>
</dbReference>
<accession>A0A839V8N1</accession>
<dbReference type="EMBL" id="JACHXP010000004">
    <property type="protein sequence ID" value="MBB3189839.1"/>
    <property type="molecule type" value="Genomic_DNA"/>
</dbReference>
<dbReference type="Pfam" id="PF00266">
    <property type="entry name" value="Aminotran_5"/>
    <property type="match status" value="1"/>
</dbReference>
<protein>
    <submittedName>
        <fullName evidence="6">Cysteine sulfinate desulfinase/cysteine desulfurase-like protein</fullName>
    </submittedName>
</protein>
<keyword evidence="3" id="KW-0663">Pyridoxal phosphate</keyword>
<evidence type="ECO:0000313" key="7">
    <source>
        <dbReference type="Proteomes" id="UP000547614"/>
    </source>
</evidence>
<dbReference type="RefSeq" id="WP_183324589.1">
    <property type="nucleotide sequence ID" value="NZ_JACHXP010000004.1"/>
</dbReference>
<comment type="catalytic activity">
    <reaction evidence="4">
        <text>(sulfur carrier)-H + L-cysteine = (sulfur carrier)-SH + L-alanine</text>
        <dbReference type="Rhea" id="RHEA:43892"/>
        <dbReference type="Rhea" id="RHEA-COMP:14737"/>
        <dbReference type="Rhea" id="RHEA-COMP:14739"/>
        <dbReference type="ChEBI" id="CHEBI:29917"/>
        <dbReference type="ChEBI" id="CHEBI:35235"/>
        <dbReference type="ChEBI" id="CHEBI:57972"/>
        <dbReference type="ChEBI" id="CHEBI:64428"/>
        <dbReference type="EC" id="2.8.1.7"/>
    </reaction>
</comment>
<dbReference type="AlphaFoldDB" id="A0A839V8N1"/>
<feature type="domain" description="Aminotransferase class V" evidence="5">
    <location>
        <begin position="19"/>
        <end position="120"/>
    </location>
</feature>
<reference evidence="6 7" key="1">
    <citation type="submission" date="2020-08" db="EMBL/GenBank/DDBJ databases">
        <title>Genomic Encyclopedia of Type Strains, Phase III (KMG-III): the genomes of soil and plant-associated and newly described type strains.</title>
        <authorList>
            <person name="Whitman W."/>
        </authorList>
    </citation>
    <scope>NUCLEOTIDE SEQUENCE [LARGE SCALE GENOMIC DNA]</scope>
    <source>
        <strain evidence="6 7">CECT 7282</strain>
    </source>
</reference>
<proteinExistence type="inferred from homology"/>
<dbReference type="PANTHER" id="PTHR11601">
    <property type="entry name" value="CYSTEINE DESULFURYLASE FAMILY MEMBER"/>
    <property type="match status" value="1"/>
</dbReference>
<gene>
    <name evidence="6" type="ORF">FHR94_001063</name>
</gene>
<dbReference type="Gene3D" id="3.40.640.10">
    <property type="entry name" value="Type I PLP-dependent aspartate aminotransferase-like (Major domain)"/>
    <property type="match status" value="1"/>
</dbReference>
<dbReference type="SUPFAM" id="SSF53383">
    <property type="entry name" value="PLP-dependent transferases"/>
    <property type="match status" value="1"/>
</dbReference>
<name>A0A839V8N1_9GAMM</name>
<comment type="cofactor">
    <cofactor evidence="1">
        <name>pyridoxal 5'-phosphate</name>
        <dbReference type="ChEBI" id="CHEBI:597326"/>
    </cofactor>
</comment>
<evidence type="ECO:0000256" key="2">
    <source>
        <dbReference type="ARBA" id="ARBA00006490"/>
    </source>
</evidence>
<evidence type="ECO:0000256" key="4">
    <source>
        <dbReference type="ARBA" id="ARBA00050776"/>
    </source>
</evidence>
<sequence length="138" mass="14472">MQTLIIINDPPYGTERLYNGLRLTIVPVDATGQVSAQAVVDAVHPDTALVSIMLANNEVGTLQPVADIARQLAGRGVLLHTDSAQAVGKIAIDVEALGIDLLTIAGHQFQASKGIGALYVLSMPDTGPSHCLARPRVK</sequence>
<evidence type="ECO:0000256" key="3">
    <source>
        <dbReference type="ARBA" id="ARBA00022898"/>
    </source>
</evidence>
<comment type="caution">
    <text evidence="6">The sequence shown here is derived from an EMBL/GenBank/DDBJ whole genome shotgun (WGS) entry which is preliminary data.</text>
</comment>
<comment type="similarity">
    <text evidence="2">Belongs to the class-V pyridoxal-phosphate-dependent aminotransferase family. NifS/IscS subfamily.</text>
</comment>
<dbReference type="InterPro" id="IPR000192">
    <property type="entry name" value="Aminotrans_V_dom"/>
</dbReference>
<evidence type="ECO:0000259" key="5">
    <source>
        <dbReference type="Pfam" id="PF00266"/>
    </source>
</evidence>
<keyword evidence="7" id="KW-1185">Reference proteome</keyword>
<dbReference type="GO" id="GO:0031071">
    <property type="term" value="F:cysteine desulfurase activity"/>
    <property type="evidence" value="ECO:0007669"/>
    <property type="project" value="UniProtKB-EC"/>
</dbReference>
<dbReference type="PANTHER" id="PTHR11601:SF34">
    <property type="entry name" value="CYSTEINE DESULFURASE"/>
    <property type="match status" value="1"/>
</dbReference>
<evidence type="ECO:0000256" key="1">
    <source>
        <dbReference type="ARBA" id="ARBA00001933"/>
    </source>
</evidence>